<gene>
    <name evidence="6" type="ORF">MNBD_BACTEROID04-234</name>
</gene>
<sequence length="107" mass="12327">MNSITLLVLLFIFGIIMKKVLYKITVKGKVQGVWFRKYTFDEATRLGLKGFVKNEINNTVYIEAEGTSTTLNEFIKWLHKGSPLSKVSTVTFETDELKNYKSFEIHS</sequence>
<dbReference type="Pfam" id="PF00708">
    <property type="entry name" value="Acylphosphatase"/>
    <property type="match status" value="1"/>
</dbReference>
<dbReference type="GO" id="GO:0003998">
    <property type="term" value="F:acylphosphatase activity"/>
    <property type="evidence" value="ECO:0007669"/>
    <property type="project" value="UniProtKB-EC"/>
</dbReference>
<evidence type="ECO:0000256" key="4">
    <source>
        <dbReference type="ARBA" id="ARBA00047645"/>
    </source>
</evidence>
<dbReference type="SUPFAM" id="SSF54975">
    <property type="entry name" value="Acylphosphatase/BLUF domain-like"/>
    <property type="match status" value="1"/>
</dbReference>
<reference evidence="6" key="1">
    <citation type="submission" date="2018-06" db="EMBL/GenBank/DDBJ databases">
        <authorList>
            <person name="Zhirakovskaya E."/>
        </authorList>
    </citation>
    <scope>NUCLEOTIDE SEQUENCE</scope>
</reference>
<evidence type="ECO:0000259" key="5">
    <source>
        <dbReference type="PROSITE" id="PS51160"/>
    </source>
</evidence>
<dbReference type="PANTHER" id="PTHR10029:SF3">
    <property type="entry name" value="ACYLPHOSPHATASE-RELATED"/>
    <property type="match status" value="1"/>
</dbReference>
<evidence type="ECO:0000256" key="2">
    <source>
        <dbReference type="ARBA" id="ARBA00012150"/>
    </source>
</evidence>
<accession>A0A3B0TX50</accession>
<dbReference type="EMBL" id="UOER01000194">
    <property type="protein sequence ID" value="VAW23331.1"/>
    <property type="molecule type" value="Genomic_DNA"/>
</dbReference>
<dbReference type="InterPro" id="IPR020456">
    <property type="entry name" value="Acylphosphatase"/>
</dbReference>
<evidence type="ECO:0000256" key="3">
    <source>
        <dbReference type="ARBA" id="ARBA00022801"/>
    </source>
</evidence>
<dbReference type="AlphaFoldDB" id="A0A3B0TX50"/>
<dbReference type="InterPro" id="IPR001792">
    <property type="entry name" value="Acylphosphatase-like_dom"/>
</dbReference>
<organism evidence="6">
    <name type="scientific">hydrothermal vent metagenome</name>
    <dbReference type="NCBI Taxonomy" id="652676"/>
    <lineage>
        <taxon>unclassified sequences</taxon>
        <taxon>metagenomes</taxon>
        <taxon>ecological metagenomes</taxon>
    </lineage>
</organism>
<comment type="similarity">
    <text evidence="1">Belongs to the acylphosphatase family.</text>
</comment>
<protein>
    <recommendedName>
        <fullName evidence="2">acylphosphatase</fullName>
        <ecNumber evidence="2">3.6.1.7</ecNumber>
    </recommendedName>
</protein>
<feature type="domain" description="Acylphosphatase-like" evidence="5">
    <location>
        <begin position="21"/>
        <end position="107"/>
    </location>
</feature>
<dbReference type="Gene3D" id="3.30.70.100">
    <property type="match status" value="1"/>
</dbReference>
<dbReference type="PROSITE" id="PS51160">
    <property type="entry name" value="ACYLPHOSPHATASE_3"/>
    <property type="match status" value="1"/>
</dbReference>
<proteinExistence type="inferred from homology"/>
<evidence type="ECO:0000256" key="1">
    <source>
        <dbReference type="ARBA" id="ARBA00005614"/>
    </source>
</evidence>
<dbReference type="PROSITE" id="PS00150">
    <property type="entry name" value="ACYLPHOSPHATASE_1"/>
    <property type="match status" value="1"/>
</dbReference>
<dbReference type="PANTHER" id="PTHR10029">
    <property type="entry name" value="ACYLPHOSPHATASE"/>
    <property type="match status" value="1"/>
</dbReference>
<keyword evidence="3 6" id="KW-0378">Hydrolase</keyword>
<name>A0A3B0TX50_9ZZZZ</name>
<dbReference type="EC" id="3.6.1.7" evidence="2"/>
<comment type="catalytic activity">
    <reaction evidence="4">
        <text>an acyl phosphate + H2O = a carboxylate + phosphate + H(+)</text>
        <dbReference type="Rhea" id="RHEA:14965"/>
        <dbReference type="ChEBI" id="CHEBI:15377"/>
        <dbReference type="ChEBI" id="CHEBI:15378"/>
        <dbReference type="ChEBI" id="CHEBI:29067"/>
        <dbReference type="ChEBI" id="CHEBI:43474"/>
        <dbReference type="ChEBI" id="CHEBI:59918"/>
        <dbReference type="EC" id="3.6.1.7"/>
    </reaction>
</comment>
<dbReference type="InterPro" id="IPR036046">
    <property type="entry name" value="Acylphosphatase-like_dom_sf"/>
</dbReference>
<dbReference type="InterPro" id="IPR017968">
    <property type="entry name" value="Acylphosphatase_CS"/>
</dbReference>
<evidence type="ECO:0000313" key="6">
    <source>
        <dbReference type="EMBL" id="VAW23331.1"/>
    </source>
</evidence>